<comment type="caution">
    <text evidence="1">The sequence shown here is derived from an EMBL/GenBank/DDBJ whole genome shotgun (WGS) entry which is preliminary data.</text>
</comment>
<protein>
    <submittedName>
        <fullName evidence="1">Uncharacterized protein</fullName>
    </submittedName>
</protein>
<sequence>MSPRHATVTARLGGVVFIRQPALRLRRDIQRIGRRGRGDQVVVFGFRFLARPYEPRRSGPSIMPWAAPNFAG</sequence>
<proteinExistence type="predicted"/>
<evidence type="ECO:0000313" key="2">
    <source>
        <dbReference type="Proteomes" id="UP000289946"/>
    </source>
</evidence>
<organism evidence="1 2">
    <name type="scientific">Bradyrhizobium zhanjiangense</name>
    <dbReference type="NCBI Taxonomy" id="1325107"/>
    <lineage>
        <taxon>Bacteria</taxon>
        <taxon>Pseudomonadati</taxon>
        <taxon>Pseudomonadota</taxon>
        <taxon>Alphaproteobacteria</taxon>
        <taxon>Hyphomicrobiales</taxon>
        <taxon>Nitrobacteraceae</taxon>
        <taxon>Bradyrhizobium</taxon>
    </lineage>
</organism>
<evidence type="ECO:0000313" key="1">
    <source>
        <dbReference type="EMBL" id="RXG93030.1"/>
    </source>
</evidence>
<gene>
    <name evidence="1" type="ORF">EAS62_20245</name>
</gene>
<reference evidence="1 2" key="1">
    <citation type="submission" date="2018-10" db="EMBL/GenBank/DDBJ databases">
        <title>Bradyrhizobium sp. nov., isolated from effective nodules of peanut in China.</title>
        <authorList>
            <person name="Li Y."/>
        </authorList>
    </citation>
    <scope>NUCLEOTIDE SEQUENCE [LARGE SCALE GENOMIC DNA]</scope>
    <source>
        <strain evidence="1 2">CCBAU 51781</strain>
    </source>
</reference>
<name>A0ABY0DID1_9BRAD</name>
<dbReference type="EMBL" id="RDRA01000011">
    <property type="protein sequence ID" value="RXG93030.1"/>
    <property type="molecule type" value="Genomic_DNA"/>
</dbReference>
<accession>A0ABY0DID1</accession>
<keyword evidence="2" id="KW-1185">Reference proteome</keyword>
<dbReference type="Proteomes" id="UP000289946">
    <property type="component" value="Unassembled WGS sequence"/>
</dbReference>